<organism evidence="2 3">
    <name type="scientific">Burkholderia pseudomultivorans</name>
    <dbReference type="NCBI Taxonomy" id="1207504"/>
    <lineage>
        <taxon>Bacteria</taxon>
        <taxon>Pseudomonadati</taxon>
        <taxon>Pseudomonadota</taxon>
        <taxon>Betaproteobacteria</taxon>
        <taxon>Burkholderiales</taxon>
        <taxon>Burkholderiaceae</taxon>
        <taxon>Burkholderia</taxon>
        <taxon>Burkholderia cepacia complex</taxon>
    </lineage>
</organism>
<dbReference type="EMBL" id="LPJR01000001">
    <property type="protein sequence ID" value="KWF37835.1"/>
    <property type="molecule type" value="Genomic_DNA"/>
</dbReference>
<feature type="domain" description="AB hydrolase-1" evidence="1">
    <location>
        <begin position="13"/>
        <end position="248"/>
    </location>
</feature>
<name>A0A132EMU1_9BURK</name>
<protein>
    <recommendedName>
        <fullName evidence="1">AB hydrolase-1 domain-containing protein</fullName>
    </recommendedName>
</protein>
<gene>
    <name evidence="2" type="ORF">WT56_03820</name>
</gene>
<sequence>MHGDAPTLFLHGGPGGCAAFERAHFGRSLPIHWWDQPRSVVLYPSPFGALVGAAEAELRLLAQRGGGPVDVVAHGFGATLALGLAARMPSALGRVVLLAPVADVGAAFVRFAMSLDAGGNDAGFVTAALAAFRERPDFARFGLLVDAVVQARSAAAMVPAQRRHRTRAPCRGMFDRGVFDAVVGDAWLRPLPLLPEHGVALAASAHVVLGAADPMLDVDIESRRWAALCPAARFSVVPGGHFVHLDAPLSAWWPP</sequence>
<evidence type="ECO:0000259" key="1">
    <source>
        <dbReference type="Pfam" id="PF12697"/>
    </source>
</evidence>
<proteinExistence type="predicted"/>
<dbReference type="Pfam" id="PF12697">
    <property type="entry name" value="Abhydrolase_6"/>
    <property type="match status" value="1"/>
</dbReference>
<accession>A0A132EMU1</accession>
<evidence type="ECO:0000313" key="3">
    <source>
        <dbReference type="Proteomes" id="UP000062912"/>
    </source>
</evidence>
<evidence type="ECO:0000313" key="2">
    <source>
        <dbReference type="EMBL" id="KWF37835.1"/>
    </source>
</evidence>
<dbReference type="Gene3D" id="3.40.50.1820">
    <property type="entry name" value="alpha/beta hydrolase"/>
    <property type="match status" value="1"/>
</dbReference>
<dbReference type="AlphaFoldDB" id="A0A132EMU1"/>
<dbReference type="Proteomes" id="UP000062912">
    <property type="component" value="Unassembled WGS sequence"/>
</dbReference>
<reference evidence="2 3" key="1">
    <citation type="submission" date="2015-11" db="EMBL/GenBank/DDBJ databases">
        <title>Expanding the genomic diversity of Burkholderia species for the development of highly accurate diagnostics.</title>
        <authorList>
            <person name="Sahl J."/>
            <person name="Keim P."/>
            <person name="Wagner D."/>
        </authorList>
    </citation>
    <scope>NUCLEOTIDE SEQUENCE [LARGE SCALE GENOMIC DNA]</scope>
    <source>
        <strain evidence="2 3">MSMB368WGS</strain>
    </source>
</reference>
<dbReference type="SUPFAM" id="SSF53474">
    <property type="entry name" value="alpha/beta-Hydrolases"/>
    <property type="match status" value="1"/>
</dbReference>
<comment type="caution">
    <text evidence="2">The sequence shown here is derived from an EMBL/GenBank/DDBJ whole genome shotgun (WGS) entry which is preliminary data.</text>
</comment>
<dbReference type="InterPro" id="IPR029058">
    <property type="entry name" value="AB_hydrolase_fold"/>
</dbReference>
<dbReference type="InterPro" id="IPR000073">
    <property type="entry name" value="AB_hydrolase_1"/>
</dbReference>